<feature type="chain" id="PRO_5037741742" evidence="2">
    <location>
        <begin position="26"/>
        <end position="329"/>
    </location>
</feature>
<dbReference type="SUPFAM" id="SSF53850">
    <property type="entry name" value="Periplasmic binding protein-like II"/>
    <property type="match status" value="1"/>
</dbReference>
<dbReference type="AlphaFoldDB" id="A0A937D0F4"/>
<evidence type="ECO:0000256" key="1">
    <source>
        <dbReference type="ARBA" id="ARBA00006987"/>
    </source>
</evidence>
<dbReference type="PANTHER" id="PTHR42928">
    <property type="entry name" value="TRICARBOXYLATE-BINDING PROTEIN"/>
    <property type="match status" value="1"/>
</dbReference>
<dbReference type="CDD" id="cd07012">
    <property type="entry name" value="PBP2_Bug_TTT"/>
    <property type="match status" value="1"/>
</dbReference>
<evidence type="ECO:0000256" key="2">
    <source>
        <dbReference type="SAM" id="SignalP"/>
    </source>
</evidence>
<comment type="caution">
    <text evidence="3">The sequence shown here is derived from an EMBL/GenBank/DDBJ whole genome shotgun (WGS) entry which is preliminary data.</text>
</comment>
<dbReference type="Gene3D" id="3.40.190.10">
    <property type="entry name" value="Periplasmic binding protein-like II"/>
    <property type="match status" value="1"/>
</dbReference>
<dbReference type="PIRSF" id="PIRSF017082">
    <property type="entry name" value="YflP"/>
    <property type="match status" value="1"/>
</dbReference>
<name>A0A937D0F4_9BURK</name>
<evidence type="ECO:0000313" key="4">
    <source>
        <dbReference type="Proteomes" id="UP000613011"/>
    </source>
</evidence>
<gene>
    <name evidence="3" type="ORF">JI739_03335</name>
</gene>
<reference evidence="3" key="1">
    <citation type="submission" date="2021-01" db="EMBL/GenBank/DDBJ databases">
        <title>Ramlibacter sp. strain AW1 16S ribosomal RNA gene Genome sequencing and assembly.</title>
        <authorList>
            <person name="Kang M."/>
        </authorList>
    </citation>
    <scope>NUCLEOTIDE SEQUENCE</scope>
    <source>
        <strain evidence="3">AW1</strain>
    </source>
</reference>
<dbReference type="RefSeq" id="WP_201682412.1">
    <property type="nucleotide sequence ID" value="NZ_JAEQNA010000001.1"/>
</dbReference>
<protein>
    <submittedName>
        <fullName evidence="3">Tripartite tricarboxylate transporter substrate binding protein</fullName>
    </submittedName>
</protein>
<feature type="signal peptide" evidence="2">
    <location>
        <begin position="1"/>
        <end position="25"/>
    </location>
</feature>
<dbReference type="Gene3D" id="3.40.190.150">
    <property type="entry name" value="Bordetella uptake gene, domain 1"/>
    <property type="match status" value="1"/>
</dbReference>
<keyword evidence="2" id="KW-0732">Signal</keyword>
<organism evidence="3 4">
    <name type="scientific">Ramlibacter aurantiacus</name>
    <dbReference type="NCBI Taxonomy" id="2801330"/>
    <lineage>
        <taxon>Bacteria</taxon>
        <taxon>Pseudomonadati</taxon>
        <taxon>Pseudomonadota</taxon>
        <taxon>Betaproteobacteria</taxon>
        <taxon>Burkholderiales</taxon>
        <taxon>Comamonadaceae</taxon>
        <taxon>Ramlibacter</taxon>
    </lineage>
</organism>
<dbReference type="InterPro" id="IPR042100">
    <property type="entry name" value="Bug_dom1"/>
</dbReference>
<proteinExistence type="inferred from homology"/>
<dbReference type="InterPro" id="IPR005064">
    <property type="entry name" value="BUG"/>
</dbReference>
<evidence type="ECO:0000313" key="3">
    <source>
        <dbReference type="EMBL" id="MBL0419374.1"/>
    </source>
</evidence>
<comment type="similarity">
    <text evidence="1">Belongs to the UPF0065 (bug) family.</text>
</comment>
<keyword evidence="4" id="KW-1185">Reference proteome</keyword>
<dbReference type="Pfam" id="PF03401">
    <property type="entry name" value="TctC"/>
    <property type="match status" value="1"/>
</dbReference>
<sequence length="329" mass="34673">MANFKRRLLCAGLAAGLLGVGPALAQGAGDYPNKPVKIIVPFTAGGLADTLARGIAQELSRDWGQQVIVENKPGANTIIAAQATATAPADGYTLMMANDPTVSSNQYLYSRLPYDPVKDFVPVVNVAETLEVLLVGPGFKGKTLQDLIAEAKANPGRVSYGTYGPGSKAHIDAEAFAQATGVKLLHVPYKGVADVIPALLSGQVQMAFTGVPPARQLVKSGQLRAIAIAAPKRSAALPDVPTFAEVGMPNFHSSAWFGLIAPAGTPKPVIDKVATSVARLIEKPDFSERYIVGVGLEPLNLGPDRFAEFLQKDRAMYAKYIKALGVKLD</sequence>
<dbReference type="Proteomes" id="UP000613011">
    <property type="component" value="Unassembled WGS sequence"/>
</dbReference>
<dbReference type="PANTHER" id="PTHR42928:SF5">
    <property type="entry name" value="BLR1237 PROTEIN"/>
    <property type="match status" value="1"/>
</dbReference>
<dbReference type="EMBL" id="JAEQNA010000001">
    <property type="protein sequence ID" value="MBL0419374.1"/>
    <property type="molecule type" value="Genomic_DNA"/>
</dbReference>
<accession>A0A937D0F4</accession>